<keyword evidence="3" id="KW-1185">Reference proteome</keyword>
<evidence type="ECO:0000313" key="2">
    <source>
        <dbReference type="EMBL" id="TFC16862.1"/>
    </source>
</evidence>
<protein>
    <submittedName>
        <fullName evidence="2">XRE family transcriptional regulator</fullName>
    </submittedName>
</protein>
<dbReference type="InterPro" id="IPR010982">
    <property type="entry name" value="Lambda_DNA-bd_dom_sf"/>
</dbReference>
<evidence type="ECO:0000259" key="1">
    <source>
        <dbReference type="Pfam" id="PF13443"/>
    </source>
</evidence>
<feature type="domain" description="HTH cro/C1-type" evidence="1">
    <location>
        <begin position="11"/>
        <end position="76"/>
    </location>
</feature>
<reference evidence="2 3" key="1">
    <citation type="submission" date="2019-03" db="EMBL/GenBank/DDBJ databases">
        <title>Genomics of glacier-inhabiting Cryobacterium strains.</title>
        <authorList>
            <person name="Liu Q."/>
            <person name="Xin Y.-H."/>
        </authorList>
    </citation>
    <scope>NUCLEOTIDE SEQUENCE [LARGE SCALE GENOMIC DNA]</scope>
    <source>
        <strain evidence="2 3">MDB1-5</strain>
    </source>
</reference>
<comment type="caution">
    <text evidence="2">The sequence shown here is derived from an EMBL/GenBank/DDBJ whole genome shotgun (WGS) entry which is preliminary data.</text>
</comment>
<accession>A0ABY2II44</accession>
<name>A0ABY2II44_9MICO</name>
<evidence type="ECO:0000313" key="3">
    <source>
        <dbReference type="Proteomes" id="UP000297604"/>
    </source>
</evidence>
<organism evidence="2 3">
    <name type="scientific">Cryobacterium glucosi</name>
    <dbReference type="NCBI Taxonomy" id="1259175"/>
    <lineage>
        <taxon>Bacteria</taxon>
        <taxon>Bacillati</taxon>
        <taxon>Actinomycetota</taxon>
        <taxon>Actinomycetes</taxon>
        <taxon>Micrococcales</taxon>
        <taxon>Microbacteriaceae</taxon>
        <taxon>Cryobacterium</taxon>
    </lineage>
</organism>
<gene>
    <name evidence="2" type="ORF">E3O46_17110</name>
</gene>
<dbReference type="Gene3D" id="1.10.260.40">
    <property type="entry name" value="lambda repressor-like DNA-binding domains"/>
    <property type="match status" value="1"/>
</dbReference>
<dbReference type="Proteomes" id="UP000297604">
    <property type="component" value="Unassembled WGS sequence"/>
</dbReference>
<sequence length="113" mass="13123">MKRQIEYKFHVRELMARAGIRTSRDLVDPLRDRGITLSESQINRIVAHNPDRIAFQVLVALCDVFGVEMNELVTYTSADVRTQRRKVAGDEAEIPLMEAYRPVRARIRRPEDD</sequence>
<dbReference type="Pfam" id="PF13443">
    <property type="entry name" value="HTH_26"/>
    <property type="match status" value="1"/>
</dbReference>
<dbReference type="EMBL" id="SOFS01000044">
    <property type="protein sequence ID" value="TFC16862.1"/>
    <property type="molecule type" value="Genomic_DNA"/>
</dbReference>
<dbReference type="RefSeq" id="WP_134449086.1">
    <property type="nucleotide sequence ID" value="NZ_SOFS01000044.1"/>
</dbReference>
<dbReference type="InterPro" id="IPR001387">
    <property type="entry name" value="Cro/C1-type_HTH"/>
</dbReference>
<proteinExistence type="predicted"/>